<feature type="repeat" description="TPR" evidence="4">
    <location>
        <begin position="664"/>
        <end position="697"/>
    </location>
</feature>
<dbReference type="PANTHER" id="PTHR44858:SF1">
    <property type="entry name" value="UDP-N-ACETYLGLUCOSAMINE--PEPTIDE N-ACETYLGLUCOSAMINYLTRANSFERASE SPINDLY-RELATED"/>
    <property type="match status" value="1"/>
</dbReference>
<dbReference type="InterPro" id="IPR011990">
    <property type="entry name" value="TPR-like_helical_dom_sf"/>
</dbReference>
<sequence length="987" mass="108611">MKKVSLFLLFFVPAAFLAAQNLDREAFLDAEVRFLAGNYTLALESYDDFIRNWPNSSYAADARYRRGVTLYRLGRPGEAYSALSAVESRYRSTKYLPYVPFWKGVIEYDRGDYGPALARFTGLTENPPDQDTFLQSLLYQGKAATALEEYETALAAFESFFEKLRDLDLPLETDPSALIFVFDIYTRLDMPKRLTALWEQLDTAQLDAFTREQLALKASDGYIAQGNNTRALQILESAENSPRREIAVAALQRMLDLEQHRNNEAAVSAIIIRAENVLRSDPEALSDFWLQVGASAFHEGRYDLARSYFLRVTALAGGGAINPDVPIYLAEIAYREGDLPGAYQILADNQELIQGDKTLFLLRKGWYALGLEQWDRAAADLGDAHSLAAAGGRKDLADLALAYSAYALYRNDDAAAALAVLGPAGNGAPQLLSAELYKRNNRAVESLEAYTAVIERDRQSAEAHLGRMGLLFERNQYRRVLDGASEMEQFIDVSALPGEDIFAFYYMRGVSAAVTGDYRNGIMYLDEALETAESGGLAASWAEYIRAWSLYRSSRFTEAAQALSAFAAEYPAHEEASTAAYLAAWSYSNLGDYRTAAAMANRSAVIAQGQLPSQNQAESAARAFYLEGTLRPFFGDYQGALNALDKAAAVQSPASSRSMTSYTVRAAFEKGSVYYQAGQINEADRAYEALIRNFPEHALAEEAAYRRGEIMYGAGRYNDAAVRFETYRDQYPAGSFMDGALYFGGLSRKALGSGDQAILLWERLASGYPGSQYRFPGLLALARAYWDKQSWEAAFNTYTTILAEFGDRARSVGADAEAETLRYIMTGLPEQAARLHVSMNRAGGVSTPAGRSAALELARYYVTESSQRESGLSLADEVITLRGEAPGAAAEAYLLRGDYYMALDGWEQAAGSYLNAASAAADAPAGERSTEGRDIRTDLAPEALYKAAQARLRLGRRDSAAEITATLRQLYPSSPWTGRAQRLLEGN</sequence>
<feature type="chain" id="PRO_5030572051" evidence="5">
    <location>
        <begin position="19"/>
        <end position="987"/>
    </location>
</feature>
<evidence type="ECO:0000256" key="3">
    <source>
        <dbReference type="ARBA" id="ARBA00022803"/>
    </source>
</evidence>
<dbReference type="KEGG" id="bhc:JFL75_19215"/>
<feature type="signal peptide" evidence="5">
    <location>
        <begin position="1"/>
        <end position="18"/>
    </location>
</feature>
<feature type="domain" description="Outer membrane lipoprotein BamD-like" evidence="6">
    <location>
        <begin position="664"/>
        <end position="809"/>
    </location>
</feature>
<dbReference type="Proteomes" id="UP000595917">
    <property type="component" value="Chromosome"/>
</dbReference>
<name>A0A7T8B8W4_9SPIR</name>
<evidence type="ECO:0000256" key="5">
    <source>
        <dbReference type="SAM" id="SignalP"/>
    </source>
</evidence>
<accession>A0A7T8B8W4</accession>
<organism evidence="7 8">
    <name type="scientific">Breznakiella homolactica</name>
    <dbReference type="NCBI Taxonomy" id="2798577"/>
    <lineage>
        <taxon>Bacteria</taxon>
        <taxon>Pseudomonadati</taxon>
        <taxon>Spirochaetota</taxon>
        <taxon>Spirochaetia</taxon>
        <taxon>Spirochaetales</taxon>
        <taxon>Breznakiellaceae</taxon>
        <taxon>Breznakiella</taxon>
    </lineage>
</organism>
<dbReference type="PROSITE" id="PS50005">
    <property type="entry name" value="TPR"/>
    <property type="match status" value="1"/>
</dbReference>
<dbReference type="Pfam" id="PF13432">
    <property type="entry name" value="TPR_16"/>
    <property type="match status" value="1"/>
</dbReference>
<dbReference type="RefSeq" id="WP_215626339.1">
    <property type="nucleotide sequence ID" value="NZ_CP067089.2"/>
</dbReference>
<dbReference type="Pfam" id="PF13174">
    <property type="entry name" value="TPR_6"/>
    <property type="match status" value="1"/>
</dbReference>
<evidence type="ECO:0000256" key="1">
    <source>
        <dbReference type="ARBA" id="ARBA00022729"/>
    </source>
</evidence>
<evidence type="ECO:0000259" key="6">
    <source>
        <dbReference type="Pfam" id="PF13525"/>
    </source>
</evidence>
<evidence type="ECO:0000313" key="7">
    <source>
        <dbReference type="EMBL" id="QQO09034.1"/>
    </source>
</evidence>
<dbReference type="PANTHER" id="PTHR44858">
    <property type="entry name" value="TETRATRICOPEPTIDE REPEAT PROTEIN 6"/>
    <property type="match status" value="1"/>
</dbReference>
<evidence type="ECO:0000256" key="4">
    <source>
        <dbReference type="PROSITE-ProRule" id="PRU00339"/>
    </source>
</evidence>
<dbReference type="InterPro" id="IPR019734">
    <property type="entry name" value="TPR_rpt"/>
</dbReference>
<evidence type="ECO:0000256" key="2">
    <source>
        <dbReference type="ARBA" id="ARBA00022737"/>
    </source>
</evidence>
<dbReference type="Gene3D" id="1.25.40.10">
    <property type="entry name" value="Tetratricopeptide repeat domain"/>
    <property type="match status" value="6"/>
</dbReference>
<keyword evidence="8" id="KW-1185">Reference proteome</keyword>
<dbReference type="InterPro" id="IPR050498">
    <property type="entry name" value="Ycf3"/>
</dbReference>
<dbReference type="InterPro" id="IPR039565">
    <property type="entry name" value="BamD-like"/>
</dbReference>
<proteinExistence type="predicted"/>
<gene>
    <name evidence="7" type="ORF">JFL75_19215</name>
</gene>
<keyword evidence="1 5" id="KW-0732">Signal</keyword>
<dbReference type="AlphaFoldDB" id="A0A7T8B8W4"/>
<keyword evidence="2" id="KW-0677">Repeat</keyword>
<protein>
    <submittedName>
        <fullName evidence="7">Tetratricopeptide repeat protein</fullName>
    </submittedName>
</protein>
<evidence type="ECO:0000313" key="8">
    <source>
        <dbReference type="Proteomes" id="UP000595917"/>
    </source>
</evidence>
<dbReference type="SMART" id="SM00028">
    <property type="entry name" value="TPR"/>
    <property type="match status" value="10"/>
</dbReference>
<keyword evidence="3 4" id="KW-0802">TPR repeat</keyword>
<dbReference type="EMBL" id="CP067089">
    <property type="protein sequence ID" value="QQO09034.1"/>
    <property type="molecule type" value="Genomic_DNA"/>
</dbReference>
<reference evidence="7" key="1">
    <citation type="submission" date="2021-01" db="EMBL/GenBank/DDBJ databases">
        <title>Description of Breznakiella homolactica.</title>
        <authorList>
            <person name="Song Y."/>
            <person name="Brune A."/>
        </authorList>
    </citation>
    <scope>NUCLEOTIDE SEQUENCE</scope>
    <source>
        <strain evidence="7">RmG30</strain>
    </source>
</reference>
<dbReference type="Pfam" id="PF13525">
    <property type="entry name" value="YfiO"/>
    <property type="match status" value="1"/>
</dbReference>
<dbReference type="SUPFAM" id="SSF48452">
    <property type="entry name" value="TPR-like"/>
    <property type="match status" value="6"/>
</dbReference>